<name>A0ABN8RZ60_9CNID</name>
<evidence type="ECO:0000313" key="3">
    <source>
        <dbReference type="Proteomes" id="UP001159427"/>
    </source>
</evidence>
<organism evidence="2 3">
    <name type="scientific">Porites evermanni</name>
    <dbReference type="NCBI Taxonomy" id="104178"/>
    <lineage>
        <taxon>Eukaryota</taxon>
        <taxon>Metazoa</taxon>
        <taxon>Cnidaria</taxon>
        <taxon>Anthozoa</taxon>
        <taxon>Hexacorallia</taxon>
        <taxon>Scleractinia</taxon>
        <taxon>Fungiina</taxon>
        <taxon>Poritidae</taxon>
        <taxon>Porites</taxon>
    </lineage>
</organism>
<dbReference type="Proteomes" id="UP001159427">
    <property type="component" value="Unassembled WGS sequence"/>
</dbReference>
<accession>A0ABN8RZ60</accession>
<evidence type="ECO:0000259" key="1">
    <source>
        <dbReference type="Pfam" id="PF20499"/>
    </source>
</evidence>
<dbReference type="EMBL" id="CALNXI010002127">
    <property type="protein sequence ID" value="CAH3183389.1"/>
    <property type="molecule type" value="Genomic_DNA"/>
</dbReference>
<sequence length="224" mass="25900">MTSLQFGKYRGKSFVWLLQNDVGWATMLMTYHKRARETAKRYGDPQWDNKEALFRYVNLFPEMINAIGKRIRQNKAKASGVGSGDAEGHALVGFGPYSSMTRKGLSESVDQNHKSYVRELLHHPVTHSSGQLDKIKQYLIRRQQEQEKNDDDAVARFADEKIALPKAWQETLPIEQQRWMSKALYQFNPSTGKSEIKKDLKMWWIPPEPVHNCNQPPASPDTYF</sequence>
<dbReference type="Pfam" id="PF20499">
    <property type="entry name" value="DUF6729"/>
    <property type="match status" value="1"/>
</dbReference>
<feature type="domain" description="DUF6729" evidence="1">
    <location>
        <begin position="168"/>
        <end position="224"/>
    </location>
</feature>
<proteinExistence type="predicted"/>
<protein>
    <recommendedName>
        <fullName evidence="1">DUF6729 domain-containing protein</fullName>
    </recommendedName>
</protein>
<gene>
    <name evidence="2" type="ORF">PEVE_00014836</name>
</gene>
<comment type="caution">
    <text evidence="2">The sequence shown here is derived from an EMBL/GenBank/DDBJ whole genome shotgun (WGS) entry which is preliminary data.</text>
</comment>
<evidence type="ECO:0000313" key="2">
    <source>
        <dbReference type="EMBL" id="CAH3183389.1"/>
    </source>
</evidence>
<keyword evidence="3" id="KW-1185">Reference proteome</keyword>
<dbReference type="InterPro" id="IPR046616">
    <property type="entry name" value="DUF6729"/>
</dbReference>
<reference evidence="2 3" key="1">
    <citation type="submission" date="2022-05" db="EMBL/GenBank/DDBJ databases">
        <authorList>
            <consortium name="Genoscope - CEA"/>
            <person name="William W."/>
        </authorList>
    </citation>
    <scope>NUCLEOTIDE SEQUENCE [LARGE SCALE GENOMIC DNA]</scope>
</reference>